<name>A0AAE0Y5B8_9GAST</name>
<reference evidence="1" key="1">
    <citation type="journal article" date="2023" name="G3 (Bethesda)">
        <title>A reference genome for the long-term kleptoplast-retaining sea slug Elysia crispata morphotype clarki.</title>
        <authorList>
            <person name="Eastman K.E."/>
            <person name="Pendleton A.L."/>
            <person name="Shaikh M.A."/>
            <person name="Suttiyut T."/>
            <person name="Ogas R."/>
            <person name="Tomko P."/>
            <person name="Gavelis G."/>
            <person name="Widhalm J.R."/>
            <person name="Wisecaver J.H."/>
        </authorList>
    </citation>
    <scope>NUCLEOTIDE SEQUENCE</scope>
    <source>
        <strain evidence="1">ECLA1</strain>
    </source>
</reference>
<evidence type="ECO:0000313" key="1">
    <source>
        <dbReference type="EMBL" id="KAK3733154.1"/>
    </source>
</evidence>
<organism evidence="1 2">
    <name type="scientific">Elysia crispata</name>
    <name type="common">lettuce slug</name>
    <dbReference type="NCBI Taxonomy" id="231223"/>
    <lineage>
        <taxon>Eukaryota</taxon>
        <taxon>Metazoa</taxon>
        <taxon>Spiralia</taxon>
        <taxon>Lophotrochozoa</taxon>
        <taxon>Mollusca</taxon>
        <taxon>Gastropoda</taxon>
        <taxon>Heterobranchia</taxon>
        <taxon>Euthyneura</taxon>
        <taxon>Panpulmonata</taxon>
        <taxon>Sacoglossa</taxon>
        <taxon>Placobranchoidea</taxon>
        <taxon>Plakobranchidae</taxon>
        <taxon>Elysia</taxon>
    </lineage>
</organism>
<gene>
    <name evidence="1" type="ORF">RRG08_046078</name>
</gene>
<sequence>MLYLTRSKSKCKGERAVTNILVSEISAFQFQLARATCQQREDAGGDPSAQLSCPVTARTSNRKPSAWVDHKNQEIFQTVRF</sequence>
<comment type="caution">
    <text evidence="1">The sequence shown here is derived from an EMBL/GenBank/DDBJ whole genome shotgun (WGS) entry which is preliminary data.</text>
</comment>
<evidence type="ECO:0000313" key="2">
    <source>
        <dbReference type="Proteomes" id="UP001283361"/>
    </source>
</evidence>
<accession>A0AAE0Y5B8</accession>
<dbReference type="AlphaFoldDB" id="A0AAE0Y5B8"/>
<protein>
    <submittedName>
        <fullName evidence="1">Uncharacterized protein</fullName>
    </submittedName>
</protein>
<dbReference type="Proteomes" id="UP001283361">
    <property type="component" value="Unassembled WGS sequence"/>
</dbReference>
<proteinExistence type="predicted"/>
<dbReference type="EMBL" id="JAWDGP010006910">
    <property type="protein sequence ID" value="KAK3733154.1"/>
    <property type="molecule type" value="Genomic_DNA"/>
</dbReference>
<keyword evidence="2" id="KW-1185">Reference proteome</keyword>